<evidence type="ECO:0000256" key="4">
    <source>
        <dbReference type="ARBA" id="ARBA00023012"/>
    </source>
</evidence>
<gene>
    <name evidence="11" type="ORF">OB236_22980</name>
</gene>
<dbReference type="InterPro" id="IPR001789">
    <property type="entry name" value="Sig_transdc_resp-reg_receiver"/>
</dbReference>
<dbReference type="Gene3D" id="3.40.50.2300">
    <property type="match status" value="1"/>
</dbReference>
<dbReference type="SMART" id="SM00448">
    <property type="entry name" value="REC"/>
    <property type="match status" value="1"/>
</dbReference>
<dbReference type="SUPFAM" id="SSF52172">
    <property type="entry name" value="CheY-like"/>
    <property type="match status" value="1"/>
</dbReference>
<evidence type="ECO:0000256" key="3">
    <source>
        <dbReference type="ARBA" id="ARBA00022553"/>
    </source>
</evidence>
<dbReference type="Proteomes" id="UP001652445">
    <property type="component" value="Unassembled WGS sequence"/>
</dbReference>
<dbReference type="Pfam" id="PF00072">
    <property type="entry name" value="Response_reg"/>
    <property type="match status" value="1"/>
</dbReference>
<evidence type="ECO:0000256" key="1">
    <source>
        <dbReference type="ARBA" id="ARBA00004496"/>
    </source>
</evidence>
<comment type="subcellular location">
    <subcellularLocation>
        <location evidence="1">Cytoplasm</location>
    </subcellularLocation>
</comment>
<keyword evidence="6" id="KW-0238">DNA-binding</keyword>
<keyword evidence="5" id="KW-0805">Transcription regulation</keyword>
<dbReference type="PANTHER" id="PTHR42713:SF3">
    <property type="entry name" value="TRANSCRIPTIONAL REGULATORY PROTEIN HPTR"/>
    <property type="match status" value="1"/>
</dbReference>
<dbReference type="SMART" id="SM00342">
    <property type="entry name" value="HTH_ARAC"/>
    <property type="match status" value="1"/>
</dbReference>
<protein>
    <submittedName>
        <fullName evidence="11">Response regulator</fullName>
    </submittedName>
</protein>
<dbReference type="EMBL" id="JAOQIO010000089">
    <property type="protein sequence ID" value="MCU6794976.1"/>
    <property type="molecule type" value="Genomic_DNA"/>
</dbReference>
<evidence type="ECO:0000256" key="6">
    <source>
        <dbReference type="ARBA" id="ARBA00023125"/>
    </source>
</evidence>
<evidence type="ECO:0000256" key="2">
    <source>
        <dbReference type="ARBA" id="ARBA00022490"/>
    </source>
</evidence>
<dbReference type="InterPro" id="IPR018060">
    <property type="entry name" value="HTH_AraC"/>
</dbReference>
<keyword evidence="12" id="KW-1185">Reference proteome</keyword>
<keyword evidence="4" id="KW-0902">Two-component regulatory system</keyword>
<accession>A0ABT2ULJ9</accession>
<proteinExistence type="predicted"/>
<dbReference type="PROSITE" id="PS50110">
    <property type="entry name" value="RESPONSE_REGULATORY"/>
    <property type="match status" value="1"/>
</dbReference>
<keyword evidence="7" id="KW-0804">Transcription</keyword>
<evidence type="ECO:0000313" key="12">
    <source>
        <dbReference type="Proteomes" id="UP001652445"/>
    </source>
</evidence>
<evidence type="ECO:0000259" key="9">
    <source>
        <dbReference type="PROSITE" id="PS01124"/>
    </source>
</evidence>
<organism evidence="11 12">
    <name type="scientific">Paenibacillus baimaensis</name>
    <dbReference type="NCBI Taxonomy" id="2982185"/>
    <lineage>
        <taxon>Bacteria</taxon>
        <taxon>Bacillati</taxon>
        <taxon>Bacillota</taxon>
        <taxon>Bacilli</taxon>
        <taxon>Bacillales</taxon>
        <taxon>Paenibacillaceae</taxon>
        <taxon>Paenibacillus</taxon>
    </lineage>
</organism>
<dbReference type="PROSITE" id="PS00041">
    <property type="entry name" value="HTH_ARAC_FAMILY_1"/>
    <property type="match status" value="1"/>
</dbReference>
<evidence type="ECO:0000313" key="11">
    <source>
        <dbReference type="EMBL" id="MCU6794976.1"/>
    </source>
</evidence>
<dbReference type="SUPFAM" id="SSF46689">
    <property type="entry name" value="Homeodomain-like"/>
    <property type="match status" value="2"/>
</dbReference>
<dbReference type="Gene3D" id="1.10.10.60">
    <property type="entry name" value="Homeodomain-like"/>
    <property type="match status" value="2"/>
</dbReference>
<dbReference type="Pfam" id="PF12833">
    <property type="entry name" value="HTH_18"/>
    <property type="match status" value="1"/>
</dbReference>
<feature type="domain" description="HTH araC/xylS-type" evidence="9">
    <location>
        <begin position="439"/>
        <end position="537"/>
    </location>
</feature>
<dbReference type="InterPro" id="IPR051552">
    <property type="entry name" value="HptR"/>
</dbReference>
<keyword evidence="3 8" id="KW-0597">Phosphoprotein</keyword>
<evidence type="ECO:0000256" key="7">
    <source>
        <dbReference type="ARBA" id="ARBA00023163"/>
    </source>
</evidence>
<dbReference type="PANTHER" id="PTHR42713">
    <property type="entry name" value="HISTIDINE KINASE-RELATED"/>
    <property type="match status" value="1"/>
</dbReference>
<dbReference type="RefSeq" id="WP_262686036.1">
    <property type="nucleotide sequence ID" value="NZ_JAOQIO010000089.1"/>
</dbReference>
<feature type="domain" description="Response regulatory" evidence="10">
    <location>
        <begin position="3"/>
        <end position="120"/>
    </location>
</feature>
<dbReference type="CDD" id="cd17536">
    <property type="entry name" value="REC_YesN-like"/>
    <property type="match status" value="1"/>
</dbReference>
<keyword evidence="2" id="KW-0963">Cytoplasm</keyword>
<name>A0ABT2ULJ9_9BACL</name>
<comment type="caution">
    <text evidence="11">The sequence shown here is derived from an EMBL/GenBank/DDBJ whole genome shotgun (WGS) entry which is preliminary data.</text>
</comment>
<evidence type="ECO:0000256" key="8">
    <source>
        <dbReference type="PROSITE-ProRule" id="PRU00169"/>
    </source>
</evidence>
<dbReference type="PROSITE" id="PS01124">
    <property type="entry name" value="HTH_ARAC_FAMILY_2"/>
    <property type="match status" value="1"/>
</dbReference>
<evidence type="ECO:0000256" key="5">
    <source>
        <dbReference type="ARBA" id="ARBA00023015"/>
    </source>
</evidence>
<reference evidence="11 12" key="1">
    <citation type="submission" date="2022-09" db="EMBL/GenBank/DDBJ databases">
        <authorList>
            <person name="Han X.L."/>
            <person name="Wang Q."/>
            <person name="Lu T."/>
        </authorList>
    </citation>
    <scope>NUCLEOTIDE SEQUENCE [LARGE SCALE GENOMIC DNA]</scope>
    <source>
        <strain evidence="11 12">WQ 127069</strain>
    </source>
</reference>
<feature type="modified residue" description="4-aspartylphosphate" evidence="8">
    <location>
        <position position="55"/>
    </location>
</feature>
<sequence length="541" mass="64097">MYKVLLADDDYPVIEFLRQEIPWDELNLQFIGYAEDGLSALAKAQEEMPDILITDIGMPGMNGIELIQHLKQLNPKMRTVILSCHDEFQYTRQAVKLHVQDYVLKESMEIEEMVDILNKLLVQMDEEQNETRRNQGMLLSFKQNQDTLKEKLISKLLHAPIFDEAEWHREFDKFGIDFSTKKYFSVICYINQYDKQLKRFQSEEVLVYAISNIIDEILHNNQDAVCFRLGSKELLFLFAGTRMTGNQVTDFDKKPLQDIQSAIHKYIKIDVSFIMGEHYSSNIKVLKREINVLMELSLQRFYLPDRVVIRMEQLTVPFAREDIFQYYSEVSDAFGKLLLDEAVELIDETISEWFRFFIEHRFHPEELKSFILRLVMDQYVKVRSSAQYFDFEMSKELLHQAVLSVESVYELEVWLNLFWKSLLESISTMSKRSRRMEIIKAQKYVLTHLDQKITLEEVSELLHLNPAYFSRLYKKETQESFIGYVTRMKMEKAKEWLETTNKTVEEISVQLGYENKSYFNKCFKSIYNMPPSLMQQNLGLK</sequence>
<dbReference type="InterPro" id="IPR009057">
    <property type="entry name" value="Homeodomain-like_sf"/>
</dbReference>
<evidence type="ECO:0000259" key="10">
    <source>
        <dbReference type="PROSITE" id="PS50110"/>
    </source>
</evidence>
<dbReference type="InterPro" id="IPR011006">
    <property type="entry name" value="CheY-like_superfamily"/>
</dbReference>
<dbReference type="InterPro" id="IPR018062">
    <property type="entry name" value="HTH_AraC-typ_CS"/>
</dbReference>